<dbReference type="Pfam" id="PF01594">
    <property type="entry name" value="AI-2E_transport"/>
    <property type="match status" value="1"/>
</dbReference>
<accession>A0A346DZG5</accession>
<sequence length="350" mass="40477">MLMDIMKDIVYFKKMFFSFIFIVILFILFFLIINPFILSFTWASVIVISTWPILLFIERLLWNKRFLAVFIMLFFLLLSLVIPIVILLSSLIDNIYPLINKFKHNHINLPKLFWFIRIPSIGEKLFINYDKFISSDNILIFNKLHPYLGKLVEFLVFQAKQFTTLLLNIISTLIFVIFLYFKGDKLSKSIRKFICDFFLDQGLVIFDFIGKSVRFIVLGVLLTALIQGILSGIGLLFSNMPYTGFLTLLAILFSLLQIGSLPILIISIIFLYLEGDVFHGSILFIWSILVAILDGILRFILIRISYDIPFLLIIFGIFGGFLSFGIIGVFIGPVILDILYRSINLFIYGD</sequence>
<evidence type="ECO:0000256" key="6">
    <source>
        <dbReference type="SAM" id="Phobius"/>
    </source>
</evidence>
<dbReference type="AlphaFoldDB" id="A0A346DZG5"/>
<keyword evidence="8" id="KW-1185">Reference proteome</keyword>
<dbReference type="EMBL" id="CP028374">
    <property type="protein sequence ID" value="AXN02120.1"/>
    <property type="molecule type" value="Genomic_DNA"/>
</dbReference>
<dbReference type="NCBIfam" id="NF008216">
    <property type="entry name" value="PRK10983.1"/>
    <property type="match status" value="1"/>
</dbReference>
<organism evidence="7 8">
    <name type="scientific">Candidatus Purcelliella pentastirinorum</name>
    <dbReference type="NCBI Taxonomy" id="472834"/>
    <lineage>
        <taxon>Bacteria</taxon>
        <taxon>Pseudomonadati</taxon>
        <taxon>Pseudomonadota</taxon>
        <taxon>Gammaproteobacteria</taxon>
        <taxon>Enterobacterales</taxon>
        <taxon>Enterobacteriaceae</taxon>
        <taxon>Candidatus Purcelliella</taxon>
    </lineage>
</organism>
<evidence type="ECO:0000256" key="2">
    <source>
        <dbReference type="ARBA" id="ARBA00009773"/>
    </source>
</evidence>
<feature type="transmembrane region" description="Helical" evidence="6">
    <location>
        <begin position="215"/>
        <end position="238"/>
    </location>
</feature>
<evidence type="ECO:0000313" key="8">
    <source>
        <dbReference type="Proteomes" id="UP000256856"/>
    </source>
</evidence>
<keyword evidence="3 6" id="KW-0812">Transmembrane</keyword>
<keyword evidence="4 6" id="KW-1133">Transmembrane helix</keyword>
<evidence type="ECO:0000256" key="3">
    <source>
        <dbReference type="ARBA" id="ARBA00022692"/>
    </source>
</evidence>
<comment type="similarity">
    <text evidence="2">Belongs to the autoinducer-2 exporter (AI-2E) (TC 2.A.86) family.</text>
</comment>
<feature type="transmembrane region" description="Helical" evidence="6">
    <location>
        <begin position="308"/>
        <end position="336"/>
    </location>
</feature>
<dbReference type="KEGG" id="ppet:C9I82_149"/>
<evidence type="ECO:0000256" key="1">
    <source>
        <dbReference type="ARBA" id="ARBA00004141"/>
    </source>
</evidence>
<feature type="transmembrane region" description="Helical" evidence="6">
    <location>
        <begin position="162"/>
        <end position="181"/>
    </location>
</feature>
<feature type="transmembrane region" description="Helical" evidence="6">
    <location>
        <begin position="245"/>
        <end position="272"/>
    </location>
</feature>
<dbReference type="GO" id="GO:0016020">
    <property type="term" value="C:membrane"/>
    <property type="evidence" value="ECO:0007669"/>
    <property type="project" value="UniProtKB-SubCell"/>
</dbReference>
<evidence type="ECO:0000313" key="7">
    <source>
        <dbReference type="EMBL" id="AXN02120.1"/>
    </source>
</evidence>
<feature type="transmembrane region" description="Helical" evidence="6">
    <location>
        <begin position="39"/>
        <end position="57"/>
    </location>
</feature>
<name>A0A346DZG5_9ENTR</name>
<feature type="transmembrane region" description="Helical" evidence="6">
    <location>
        <begin position="69"/>
        <end position="92"/>
    </location>
</feature>
<dbReference type="Proteomes" id="UP000256856">
    <property type="component" value="Chromosome"/>
</dbReference>
<comment type="subcellular location">
    <subcellularLocation>
        <location evidence="1">Membrane</location>
        <topology evidence="1">Multi-pass membrane protein</topology>
    </subcellularLocation>
</comment>
<dbReference type="InterPro" id="IPR002549">
    <property type="entry name" value="AI-2E-like"/>
</dbReference>
<evidence type="ECO:0000256" key="5">
    <source>
        <dbReference type="ARBA" id="ARBA00023136"/>
    </source>
</evidence>
<keyword evidence="5 6" id="KW-0472">Membrane</keyword>
<feature type="transmembrane region" description="Helical" evidence="6">
    <location>
        <begin position="12"/>
        <end position="33"/>
    </location>
</feature>
<reference evidence="7 8" key="1">
    <citation type="submission" date="2018-03" db="EMBL/GenBank/DDBJ databases">
        <title>A parallel universe: an anciently diverged bacterial symbiosis in a Hawaiian planthopper (Hemiptera: Cixiidae) reveals rearranged nutritional responsibilities.</title>
        <authorList>
            <person name="Bennett G."/>
            <person name="Mao M."/>
        </authorList>
    </citation>
    <scope>NUCLEOTIDE SEQUENCE [LARGE SCALE GENOMIC DNA]</scope>
    <source>
        <strain evidence="7 8">OLIH</strain>
    </source>
</reference>
<proteinExistence type="inferred from homology"/>
<evidence type="ECO:0000256" key="4">
    <source>
        <dbReference type="ARBA" id="ARBA00022989"/>
    </source>
</evidence>
<protein>
    <submittedName>
        <fullName evidence="7">Membrane protein</fullName>
    </submittedName>
</protein>
<gene>
    <name evidence="7" type="ORF">C9I82_149</name>
</gene>
<feature type="transmembrane region" description="Helical" evidence="6">
    <location>
        <begin position="278"/>
        <end position="301"/>
    </location>
</feature>